<proteinExistence type="predicted"/>
<evidence type="ECO:0000313" key="2">
    <source>
        <dbReference type="Proteomes" id="UP000195569"/>
    </source>
</evidence>
<name>A0A1N7RP78_9BURK</name>
<dbReference type="AlphaFoldDB" id="A0A1N7RP78"/>
<organism evidence="1 2">
    <name type="scientific">Paraburkholderia piptadeniae</name>
    <dbReference type="NCBI Taxonomy" id="1701573"/>
    <lineage>
        <taxon>Bacteria</taxon>
        <taxon>Pseudomonadati</taxon>
        <taxon>Pseudomonadota</taxon>
        <taxon>Betaproteobacteria</taxon>
        <taxon>Burkholderiales</taxon>
        <taxon>Burkholderiaceae</taxon>
        <taxon>Paraburkholderia</taxon>
    </lineage>
</organism>
<accession>A0A1N7RP78</accession>
<keyword evidence="2" id="KW-1185">Reference proteome</keyword>
<gene>
    <name evidence="1" type="ORF">BN2476_110020</name>
</gene>
<reference evidence="1" key="1">
    <citation type="submission" date="2016-12" db="EMBL/GenBank/DDBJ databases">
        <authorList>
            <person name="Moulin L."/>
        </authorList>
    </citation>
    <scope>NUCLEOTIDE SEQUENCE [LARGE SCALE GENOMIC DNA]</scope>
    <source>
        <strain evidence="1">STM 7183</strain>
    </source>
</reference>
<sequence length="68" mass="7596">MSKTLRRLLRGGSTHPTTFILFGPPPFGGGALMREAAHLEAVFNALVVTRCCVLQSNYDWMVRKTSRM</sequence>
<comment type="caution">
    <text evidence="1">The sequence shown here is derived from an EMBL/GenBank/DDBJ whole genome shotgun (WGS) entry which is preliminary data.</text>
</comment>
<evidence type="ECO:0000313" key="1">
    <source>
        <dbReference type="EMBL" id="SIT36940.1"/>
    </source>
</evidence>
<dbReference type="Proteomes" id="UP000195569">
    <property type="component" value="Unassembled WGS sequence"/>
</dbReference>
<protein>
    <submittedName>
        <fullName evidence="1">Uncharacterized protein</fullName>
    </submittedName>
</protein>
<dbReference type="EMBL" id="CYGY02000011">
    <property type="protein sequence ID" value="SIT36940.1"/>
    <property type="molecule type" value="Genomic_DNA"/>
</dbReference>